<dbReference type="GO" id="GO:0043164">
    <property type="term" value="P:Gram-negative-bacterium-type cell wall biogenesis"/>
    <property type="evidence" value="ECO:0007669"/>
    <property type="project" value="TreeGrafter"/>
</dbReference>
<dbReference type="InterPro" id="IPR014729">
    <property type="entry name" value="Rossmann-like_a/b/a_fold"/>
</dbReference>
<evidence type="ECO:0000313" key="4">
    <source>
        <dbReference type="Proteomes" id="UP000030856"/>
    </source>
</evidence>
<protein>
    <recommendedName>
        <fullName evidence="2">DUF218 domain-containing protein</fullName>
    </recommendedName>
</protein>
<feature type="transmembrane region" description="Helical" evidence="1">
    <location>
        <begin position="38"/>
        <end position="58"/>
    </location>
</feature>
<dbReference type="OrthoDB" id="9809813at2"/>
<dbReference type="CDD" id="cd06259">
    <property type="entry name" value="YdcF-like"/>
    <property type="match status" value="1"/>
</dbReference>
<dbReference type="GO" id="GO:0000270">
    <property type="term" value="P:peptidoglycan metabolic process"/>
    <property type="evidence" value="ECO:0007669"/>
    <property type="project" value="TreeGrafter"/>
</dbReference>
<dbReference type="Pfam" id="PF02698">
    <property type="entry name" value="DUF218"/>
    <property type="match status" value="1"/>
</dbReference>
<proteinExistence type="predicted"/>
<keyword evidence="4" id="KW-1185">Reference proteome</keyword>
<evidence type="ECO:0000313" key="3">
    <source>
        <dbReference type="EMBL" id="KHF25415.1"/>
    </source>
</evidence>
<gene>
    <name evidence="3" type="ORF">JV46_11220</name>
</gene>
<feature type="domain" description="DUF218" evidence="2">
    <location>
        <begin position="81"/>
        <end position="239"/>
    </location>
</feature>
<keyword evidence="1" id="KW-0812">Transmembrane</keyword>
<evidence type="ECO:0000259" key="2">
    <source>
        <dbReference type="Pfam" id="PF02698"/>
    </source>
</evidence>
<feature type="transmembrane region" description="Helical" evidence="1">
    <location>
        <begin position="12"/>
        <end position="31"/>
    </location>
</feature>
<comment type="caution">
    <text evidence="3">The sequence shown here is derived from an EMBL/GenBank/DDBJ whole genome shotgun (WGS) entry which is preliminary data.</text>
</comment>
<dbReference type="InterPro" id="IPR003848">
    <property type="entry name" value="DUF218"/>
</dbReference>
<name>A0A0B0H8L6_SOVGS</name>
<dbReference type="Gene3D" id="3.40.50.620">
    <property type="entry name" value="HUPs"/>
    <property type="match status" value="1"/>
</dbReference>
<dbReference type="AlphaFoldDB" id="A0A0B0H8L6"/>
<dbReference type="STRING" id="2340.JV46_11220"/>
<dbReference type="PANTHER" id="PTHR30336">
    <property type="entry name" value="INNER MEMBRANE PROTEIN, PROBABLE PERMEASE"/>
    <property type="match status" value="1"/>
</dbReference>
<keyword evidence="1" id="KW-1133">Transmembrane helix</keyword>
<dbReference type="Proteomes" id="UP000030856">
    <property type="component" value="Unassembled WGS sequence"/>
</dbReference>
<accession>A0A0B0H8L6</accession>
<keyword evidence="1" id="KW-0472">Membrane</keyword>
<dbReference type="eggNOG" id="COG1434">
    <property type="taxonomic scope" value="Bacteria"/>
</dbReference>
<dbReference type="PANTHER" id="PTHR30336:SF4">
    <property type="entry name" value="ENVELOPE BIOGENESIS FACTOR ELYC"/>
    <property type="match status" value="1"/>
</dbReference>
<organism evidence="3 4">
    <name type="scientific">Solemya velum gill symbiont</name>
    <dbReference type="NCBI Taxonomy" id="2340"/>
    <lineage>
        <taxon>Bacteria</taxon>
        <taxon>Pseudomonadati</taxon>
        <taxon>Pseudomonadota</taxon>
        <taxon>Gammaproteobacteria</taxon>
        <taxon>sulfur-oxidizing symbionts</taxon>
    </lineage>
</organism>
<sequence length="276" mass="30840">MNFELIRALETLLLPPSGLITLGIIGLLFGFTRSGRQLLGISMLLLYLMSTTYVSAWMNSRLTYQYPAVDPALLKSENAPQALVVLGGGYYGESVEYGNTAIGPFFAERIRYAAWLAKQTELPIIVSSGKADAPAAVRILKEEYGIENVTQESNSWTTDDNARYINQLIKEKEIGKIGVITHAWHMPRAMWSLESHNIDATALPMGLLASMPAFDDYNSWLPSMAALVRSRNVMHEFFGLIWYQLRGMGETLVDIFSFSAEDTTAETDWQNPIKQD</sequence>
<dbReference type="GO" id="GO:0005886">
    <property type="term" value="C:plasma membrane"/>
    <property type="evidence" value="ECO:0007669"/>
    <property type="project" value="TreeGrafter"/>
</dbReference>
<dbReference type="InterPro" id="IPR051599">
    <property type="entry name" value="Cell_Envelope_Assoc"/>
</dbReference>
<dbReference type="EMBL" id="JRAA01000002">
    <property type="protein sequence ID" value="KHF25415.1"/>
    <property type="molecule type" value="Genomic_DNA"/>
</dbReference>
<reference evidence="3 4" key="1">
    <citation type="journal article" date="2014" name="BMC Genomics">
        <title>The genome of the intracellular bacterium of the coastal bivalve, Solemya velum: a blueprint for thriving in and out of symbiosis.</title>
        <authorList>
            <person name="Dmytrenko O."/>
            <person name="Russell S.L."/>
            <person name="Loo W.T."/>
            <person name="Fontanez K.M."/>
            <person name="Liao L."/>
            <person name="Roeselers G."/>
            <person name="Sharma R."/>
            <person name="Stewart F.J."/>
            <person name="Newton I.L."/>
            <person name="Woyke T."/>
            <person name="Wu D."/>
            <person name="Lang J.M."/>
            <person name="Eisen J.A."/>
            <person name="Cavanaugh C.M."/>
        </authorList>
    </citation>
    <scope>NUCLEOTIDE SEQUENCE [LARGE SCALE GENOMIC DNA]</scope>
    <source>
        <strain evidence="3 4">WH</strain>
    </source>
</reference>
<evidence type="ECO:0000256" key="1">
    <source>
        <dbReference type="SAM" id="Phobius"/>
    </source>
</evidence>
<dbReference type="RefSeq" id="WP_043117642.1">
    <property type="nucleotide sequence ID" value="NZ_JRAA01000002.1"/>
</dbReference>